<accession>A0A151Z8Y2</accession>
<dbReference type="GO" id="GO:0016266">
    <property type="term" value="P:protein O-linked glycosylation via N-acetyl-galactosamine"/>
    <property type="evidence" value="ECO:0007669"/>
    <property type="project" value="TreeGrafter"/>
</dbReference>
<evidence type="ECO:0000259" key="1">
    <source>
        <dbReference type="Pfam" id="PF15711"/>
    </source>
</evidence>
<evidence type="ECO:0000313" key="3">
    <source>
        <dbReference type="Proteomes" id="UP000076078"/>
    </source>
</evidence>
<keyword evidence="3" id="KW-1185">Reference proteome</keyword>
<dbReference type="InterPro" id="IPR052463">
    <property type="entry name" value="O-linked_mannose_GnT"/>
</dbReference>
<dbReference type="PANTHER" id="PTHR46396:SF2">
    <property type="entry name" value="ILEI_PANDER DOMAIN-CONTAINING PROTEIN"/>
    <property type="match status" value="1"/>
</dbReference>
<dbReference type="InParanoid" id="A0A151Z8Y2"/>
<organism evidence="2 3">
    <name type="scientific">Tieghemostelium lacteum</name>
    <name type="common">Slime mold</name>
    <name type="synonym">Dictyostelium lacteum</name>
    <dbReference type="NCBI Taxonomy" id="361077"/>
    <lineage>
        <taxon>Eukaryota</taxon>
        <taxon>Amoebozoa</taxon>
        <taxon>Evosea</taxon>
        <taxon>Eumycetozoa</taxon>
        <taxon>Dictyostelia</taxon>
        <taxon>Dictyosteliales</taxon>
        <taxon>Raperosteliaceae</taxon>
        <taxon>Tieghemostelium</taxon>
    </lineage>
</organism>
<dbReference type="InterPro" id="IPR039477">
    <property type="entry name" value="ILEI/PANDER_dom"/>
</dbReference>
<feature type="domain" description="ILEI/PANDER" evidence="1">
    <location>
        <begin position="511"/>
        <end position="593"/>
    </location>
</feature>
<comment type="caution">
    <text evidence="2">The sequence shown here is derived from an EMBL/GenBank/DDBJ whole genome shotgun (WGS) entry which is preliminary data.</text>
</comment>
<dbReference type="EMBL" id="LODT01000037">
    <property type="protein sequence ID" value="KYQ90401.1"/>
    <property type="molecule type" value="Genomic_DNA"/>
</dbReference>
<sequence>MSDIFNNIERKLTIVSSSDLKKCEFLFDCCEKQVKWKFPFGGLGYINIWSYEPQLHPPFIYKRFMASETKKICDYVIDNIQDGTFTAMMLLGLDKFSNTLESIKTYELIGASLDMDQYRQFPYSNCCILGRKGDSVGCAQLSITANELTCPTLSSSNFIRVTKRTQHPFLSLREKQTQLSLHIHDKGEEFYRNDKQLPVSLQNGINVLTFDSDLNLLLWVLFDTCRENPKISSNLVDYIKTLGPACQYLLLVSKGDARAFLSKEAQLLLMPDCPQFKKYLSNQQFNKWFCVYNQVEHTVIHEYCSRPDYPLNFIFSPLGLEKRHRKISPFTHTKVPCGSSNERNLSFINVYHSKPILPEYSGFQIQVLNRLPYSEPVFFNCTDYSLKEMARMILNDIPVDTLVVVVSSQLNRAEFPKDLLFALYSLGSQRCYQISRNSCFILLGRKGSRAGSVPEFLSTEGHSLAVYYEIPSTHNIKSFVDLDVIALSKKNHGYVRIQIDHKDLLKKSSPGINYAEINTKFLRVISRDLFYISSERLANTLEAVSKGNIVIMGIYDNSLPLTTRCVDVIKNQLGSKLIKTMTMENSLCFIGKKVEKGSSPDLAIECLGKIYSDHSMVSTMRIQSLNGDSTSTVKDIIVYSSKDKSYIKIDKQLIGSESQYKNGINIVTITNSDGKIGNLENYQLSNTEHINLFHNRILELKEKDIVIVTSQGSIGITPKQNDTLKHSFTMIGACRHLLLESSSCYCIIGRRNSRCALALERYTYNHNPICINSKEMIEQ</sequence>
<dbReference type="Proteomes" id="UP000076078">
    <property type="component" value="Unassembled WGS sequence"/>
</dbReference>
<dbReference type="GO" id="GO:0047223">
    <property type="term" value="F:beta-1,3-galactosyl-O-glycosyl-glycoprotein beta-1,3-N-acetylglucosaminyltransferase activity"/>
    <property type="evidence" value="ECO:0007669"/>
    <property type="project" value="TreeGrafter"/>
</dbReference>
<feature type="domain" description="ILEI/PANDER" evidence="1">
    <location>
        <begin position="662"/>
        <end position="752"/>
    </location>
</feature>
<feature type="domain" description="ILEI/PANDER" evidence="1">
    <location>
        <begin position="362"/>
        <end position="448"/>
    </location>
</feature>
<protein>
    <recommendedName>
        <fullName evidence="1">ILEI/PANDER domain-containing protein</fullName>
    </recommendedName>
</protein>
<dbReference type="PANTHER" id="PTHR46396">
    <property type="entry name" value="PROTEIN O-LINKED-MANNOSE BETA-1,2-N-ACETYLGLUCOSAMINYLTRANSFERASE 1"/>
    <property type="match status" value="1"/>
</dbReference>
<dbReference type="AlphaFoldDB" id="A0A151Z8Y2"/>
<name>A0A151Z8Y2_TIELA</name>
<dbReference type="Pfam" id="PF15711">
    <property type="entry name" value="ILEI"/>
    <property type="match status" value="3"/>
</dbReference>
<dbReference type="GO" id="GO:0000139">
    <property type="term" value="C:Golgi membrane"/>
    <property type="evidence" value="ECO:0007669"/>
    <property type="project" value="TreeGrafter"/>
</dbReference>
<reference evidence="2 3" key="1">
    <citation type="submission" date="2015-12" db="EMBL/GenBank/DDBJ databases">
        <title>Dictyostelia acquired genes for synthesis and detection of signals that induce cell-type specialization by lateral gene transfer from prokaryotes.</title>
        <authorList>
            <person name="Gloeckner G."/>
            <person name="Schaap P."/>
        </authorList>
    </citation>
    <scope>NUCLEOTIDE SEQUENCE [LARGE SCALE GENOMIC DNA]</scope>
    <source>
        <strain evidence="2 3">TK</strain>
    </source>
</reference>
<proteinExistence type="predicted"/>
<gene>
    <name evidence="2" type="ORF">DLAC_09019</name>
</gene>
<evidence type="ECO:0000313" key="2">
    <source>
        <dbReference type="EMBL" id="KYQ90401.1"/>
    </source>
</evidence>